<dbReference type="EMBL" id="DAKRPA010000051">
    <property type="protein sequence ID" value="DBA01243.1"/>
    <property type="molecule type" value="Genomic_DNA"/>
</dbReference>
<comment type="caution">
    <text evidence="2">The sequence shown here is derived from an EMBL/GenBank/DDBJ whole genome shotgun (WGS) entry which is preliminary data.</text>
</comment>
<protein>
    <submittedName>
        <fullName evidence="2">Uncharacterized protein</fullName>
    </submittedName>
</protein>
<proteinExistence type="predicted"/>
<evidence type="ECO:0000256" key="1">
    <source>
        <dbReference type="SAM" id="SignalP"/>
    </source>
</evidence>
<reference evidence="2" key="1">
    <citation type="submission" date="2022-11" db="EMBL/GenBank/DDBJ databases">
        <authorList>
            <person name="Morgan W.R."/>
            <person name="Tartar A."/>
        </authorList>
    </citation>
    <scope>NUCLEOTIDE SEQUENCE</scope>
    <source>
        <strain evidence="2">ARSEF 373</strain>
    </source>
</reference>
<dbReference type="Proteomes" id="UP001146120">
    <property type="component" value="Unassembled WGS sequence"/>
</dbReference>
<sequence length="68" mass="7381">MASFRIVGAVAAALALCLFGADIKTVSLNATLAIPQYLRVIDGFPCDVEGHIYVIKRTLYGLRQLGRE</sequence>
<feature type="chain" id="PRO_5043382691" evidence="1">
    <location>
        <begin position="21"/>
        <end position="68"/>
    </location>
</feature>
<evidence type="ECO:0000313" key="2">
    <source>
        <dbReference type="EMBL" id="DBA01243.1"/>
    </source>
</evidence>
<keyword evidence="3" id="KW-1185">Reference proteome</keyword>
<evidence type="ECO:0000313" key="3">
    <source>
        <dbReference type="Proteomes" id="UP001146120"/>
    </source>
</evidence>
<accession>A0AAV2Z1M4</accession>
<name>A0AAV2Z1M4_9STRA</name>
<reference evidence="2" key="2">
    <citation type="journal article" date="2023" name="Microbiol Resour">
        <title>Decontamination and Annotation of the Draft Genome Sequence of the Oomycete Lagenidium giganteum ARSEF 373.</title>
        <authorList>
            <person name="Morgan W.R."/>
            <person name="Tartar A."/>
        </authorList>
    </citation>
    <scope>NUCLEOTIDE SEQUENCE</scope>
    <source>
        <strain evidence="2">ARSEF 373</strain>
    </source>
</reference>
<keyword evidence="1" id="KW-0732">Signal</keyword>
<organism evidence="2 3">
    <name type="scientific">Lagenidium giganteum</name>
    <dbReference type="NCBI Taxonomy" id="4803"/>
    <lineage>
        <taxon>Eukaryota</taxon>
        <taxon>Sar</taxon>
        <taxon>Stramenopiles</taxon>
        <taxon>Oomycota</taxon>
        <taxon>Peronosporomycetes</taxon>
        <taxon>Pythiales</taxon>
        <taxon>Pythiaceae</taxon>
    </lineage>
</organism>
<feature type="signal peptide" evidence="1">
    <location>
        <begin position="1"/>
        <end position="20"/>
    </location>
</feature>
<gene>
    <name evidence="2" type="ORF">N0F65_010835</name>
</gene>
<dbReference type="AlphaFoldDB" id="A0AAV2Z1M4"/>